<evidence type="ECO:0000313" key="1">
    <source>
        <dbReference type="EMBL" id="MBC3541455.1"/>
    </source>
</evidence>
<dbReference type="Proteomes" id="UP000659698">
    <property type="component" value="Unassembled WGS sequence"/>
</dbReference>
<comment type="caution">
    <text evidence="1">The sequence shown here is derived from an EMBL/GenBank/DDBJ whole genome shotgun (WGS) entry which is preliminary data.</text>
</comment>
<gene>
    <name evidence="1" type="ORF">H7U12_17305</name>
</gene>
<accession>A0ABR6VWY0</accession>
<sequence length="138" mass="16211">MADVWAVTSAHSYISLKYEDERDWFYIKWNGHINSDDVIATAKYYLQQQEERRCPKLLSDKSEVTGEWEEANDWLQYEWMPQVEQTGLKYLAMVLSRDMHDLSTAQDLKRRISPACKVALFYDIASAIRWLSAPEPSK</sequence>
<dbReference type="RefSeq" id="WP_186640336.1">
    <property type="nucleotide sequence ID" value="NZ_JACOAF010000041.1"/>
</dbReference>
<dbReference type="EMBL" id="JACOAF010000041">
    <property type="protein sequence ID" value="MBC3541455.1"/>
    <property type="molecule type" value="Genomic_DNA"/>
</dbReference>
<reference evidence="1 2" key="1">
    <citation type="journal article" date="2019" name="Int. J. Syst. Evol. Microbiol.">
        <title>Rufibacter sediminis sp. nov., isolated from freshwater lake sediment.</title>
        <authorList>
            <person name="Qu J.H."/>
            <person name="Zhang L.J."/>
            <person name="Fu Y.H."/>
            <person name="Li H.F."/>
        </authorList>
    </citation>
    <scope>NUCLEOTIDE SEQUENCE [LARGE SCALE GENOMIC DNA]</scope>
    <source>
        <strain evidence="1 2">H-1</strain>
    </source>
</reference>
<keyword evidence="2" id="KW-1185">Reference proteome</keyword>
<name>A0ABR6VWY0_9BACT</name>
<proteinExistence type="predicted"/>
<evidence type="ECO:0008006" key="3">
    <source>
        <dbReference type="Google" id="ProtNLM"/>
    </source>
</evidence>
<protein>
    <recommendedName>
        <fullName evidence="3">STAS/SEC14 domain-containing protein</fullName>
    </recommendedName>
</protein>
<evidence type="ECO:0000313" key="2">
    <source>
        <dbReference type="Proteomes" id="UP000659698"/>
    </source>
</evidence>
<organism evidence="1 2">
    <name type="scientific">Rufibacter sediminis</name>
    <dbReference type="NCBI Taxonomy" id="2762756"/>
    <lineage>
        <taxon>Bacteria</taxon>
        <taxon>Pseudomonadati</taxon>
        <taxon>Bacteroidota</taxon>
        <taxon>Cytophagia</taxon>
        <taxon>Cytophagales</taxon>
        <taxon>Hymenobacteraceae</taxon>
        <taxon>Rufibacter</taxon>
    </lineage>
</organism>